<dbReference type="PANTHER" id="PTHR46470">
    <property type="entry name" value="N-ACYLNEURAMINATE-9-PHOSPHATASE"/>
    <property type="match status" value="1"/>
</dbReference>
<protein>
    <recommendedName>
        <fullName evidence="6">HAD-like protein</fullName>
    </recommendedName>
</protein>
<dbReference type="SFLD" id="SFLDG01129">
    <property type="entry name" value="C1.5:_HAD__Beta-PGM__Phosphata"/>
    <property type="match status" value="1"/>
</dbReference>
<dbReference type="InterPro" id="IPR023214">
    <property type="entry name" value="HAD_sf"/>
</dbReference>
<keyword evidence="5" id="KW-1185">Reference proteome</keyword>
<dbReference type="OrthoDB" id="1694274at2759"/>
<accession>A0A9W4UEP4</accession>
<dbReference type="Pfam" id="PF00702">
    <property type="entry name" value="Hydrolase"/>
    <property type="match status" value="1"/>
</dbReference>
<dbReference type="AlphaFoldDB" id="A0A9W4UEP4"/>
<dbReference type="Gene3D" id="3.40.50.300">
    <property type="entry name" value="P-loop containing nucleotide triphosphate hydrolases"/>
    <property type="match status" value="1"/>
</dbReference>
<dbReference type="InterPro" id="IPR051400">
    <property type="entry name" value="HAD-like_hydrolase"/>
</dbReference>
<evidence type="ECO:0000313" key="4">
    <source>
        <dbReference type="EMBL" id="CAI6333521.1"/>
    </source>
</evidence>
<comment type="caution">
    <text evidence="4">The sequence shown here is derived from an EMBL/GenBank/DDBJ whole genome shotgun (WGS) entry which is preliminary data.</text>
</comment>
<name>A0A9W4UEP4_9PLEO</name>
<dbReference type="CDD" id="cd01427">
    <property type="entry name" value="HAD_like"/>
    <property type="match status" value="1"/>
</dbReference>
<dbReference type="Gene3D" id="3.40.50.1000">
    <property type="entry name" value="HAD superfamily/HAD-like"/>
    <property type="match status" value="1"/>
</dbReference>
<sequence length="512" mass="57191">MDESVNLKLITHLLNVPPSRRVLSEVAVSASSRQIHFLLACPRSGSTLLMRVLAQAPNCDLASRVALKGNGLTDTDLILAYPDTVIAYQRTTEEESRNVTARDTPTFTALPLPIDFTVARPAFLIRDPVRVFDSWKQQGWTDFQTFLNCFQHLFSSLDEHLSLPHVLVYEKLVQNPAAEVSRLCDYWGLEYTANMTTISKAFPDFSINAERENGLNAIDPPTKLFDTVLSSSQVDSSITSHGTLSNQEMYDIEQQLGHLYLRCWKSEIKTIRTKLLQAKWFAFDLDDTLHEFRRASTTAIDAVLSAILSEIPETPQISFDNLKSAYSKVLASKTSSAFIDGKTSHEYREDRIRSTLVAFSIDFNSEQMSKWVSLYETSLIANLELKCGVVDLFTSLKSLGKNIAIITEGPQDSQERTIARLGLTGFVDFLATTGAFGVSKTEGLFTKVVEKLGPGSGSDFVMVGDNFERDVRPAREVGMYGVHYTEKMNFGAGDEVLRINTLKKLEFMLVQV</sequence>
<dbReference type="SUPFAM" id="SSF52540">
    <property type="entry name" value="P-loop containing nucleoside triphosphate hydrolases"/>
    <property type="match status" value="1"/>
</dbReference>
<evidence type="ECO:0000256" key="2">
    <source>
        <dbReference type="ARBA" id="ARBA00022801"/>
    </source>
</evidence>
<keyword evidence="2" id="KW-0378">Hydrolase</keyword>
<dbReference type="Proteomes" id="UP001152607">
    <property type="component" value="Unassembled WGS sequence"/>
</dbReference>
<dbReference type="Gene3D" id="1.10.150.240">
    <property type="entry name" value="Putative phosphatase, domain 2"/>
    <property type="match status" value="1"/>
</dbReference>
<proteinExistence type="predicted"/>
<keyword evidence="1" id="KW-0479">Metal-binding</keyword>
<dbReference type="PANTHER" id="PTHR46470:SF2">
    <property type="entry name" value="GLYCERALDEHYDE 3-PHOSPHATE PHOSPHATASE"/>
    <property type="match status" value="1"/>
</dbReference>
<evidence type="ECO:0008006" key="6">
    <source>
        <dbReference type="Google" id="ProtNLM"/>
    </source>
</evidence>
<dbReference type="InterPro" id="IPR023198">
    <property type="entry name" value="PGP-like_dom2"/>
</dbReference>
<dbReference type="EMBL" id="CAOQHR010000004">
    <property type="protein sequence ID" value="CAI6333521.1"/>
    <property type="molecule type" value="Genomic_DNA"/>
</dbReference>
<evidence type="ECO:0000256" key="3">
    <source>
        <dbReference type="ARBA" id="ARBA00022842"/>
    </source>
</evidence>
<dbReference type="InterPro" id="IPR036412">
    <property type="entry name" value="HAD-like_sf"/>
</dbReference>
<organism evidence="4 5">
    <name type="scientific">Periconia digitata</name>
    <dbReference type="NCBI Taxonomy" id="1303443"/>
    <lineage>
        <taxon>Eukaryota</taxon>
        <taxon>Fungi</taxon>
        <taxon>Dikarya</taxon>
        <taxon>Ascomycota</taxon>
        <taxon>Pezizomycotina</taxon>
        <taxon>Dothideomycetes</taxon>
        <taxon>Pleosporomycetidae</taxon>
        <taxon>Pleosporales</taxon>
        <taxon>Massarineae</taxon>
        <taxon>Periconiaceae</taxon>
        <taxon>Periconia</taxon>
    </lineage>
</organism>
<evidence type="ECO:0000256" key="1">
    <source>
        <dbReference type="ARBA" id="ARBA00022723"/>
    </source>
</evidence>
<keyword evidence="3" id="KW-0460">Magnesium</keyword>
<dbReference type="InterPro" id="IPR027417">
    <property type="entry name" value="P-loop_NTPase"/>
</dbReference>
<dbReference type="GO" id="GO:0016791">
    <property type="term" value="F:phosphatase activity"/>
    <property type="evidence" value="ECO:0007669"/>
    <property type="project" value="TreeGrafter"/>
</dbReference>
<dbReference type="SUPFAM" id="SSF56784">
    <property type="entry name" value="HAD-like"/>
    <property type="match status" value="1"/>
</dbReference>
<dbReference type="GO" id="GO:0046872">
    <property type="term" value="F:metal ion binding"/>
    <property type="evidence" value="ECO:0007669"/>
    <property type="project" value="UniProtKB-KW"/>
</dbReference>
<evidence type="ECO:0000313" key="5">
    <source>
        <dbReference type="Proteomes" id="UP001152607"/>
    </source>
</evidence>
<dbReference type="SFLD" id="SFLDS00003">
    <property type="entry name" value="Haloacid_Dehalogenase"/>
    <property type="match status" value="1"/>
</dbReference>
<reference evidence="4" key="1">
    <citation type="submission" date="2023-01" db="EMBL/GenBank/DDBJ databases">
        <authorList>
            <person name="Van Ghelder C."/>
            <person name="Rancurel C."/>
        </authorList>
    </citation>
    <scope>NUCLEOTIDE SEQUENCE</scope>
    <source>
        <strain evidence="4">CNCM I-4278</strain>
    </source>
</reference>
<gene>
    <name evidence="4" type="ORF">PDIGIT_LOCUS6563</name>
</gene>